<keyword evidence="5 13" id="KW-0963">Cytoplasm</keyword>
<evidence type="ECO:0000259" key="14">
    <source>
        <dbReference type="SMART" id="SM00481"/>
    </source>
</evidence>
<dbReference type="InterPro" id="IPR004805">
    <property type="entry name" value="DnaE2/DnaE/PolC"/>
</dbReference>
<keyword evidence="6 13" id="KW-0808">Transferase</keyword>
<evidence type="ECO:0000256" key="8">
    <source>
        <dbReference type="ARBA" id="ARBA00022705"/>
    </source>
</evidence>
<dbReference type="GO" id="GO:0006260">
    <property type="term" value="P:DNA replication"/>
    <property type="evidence" value="ECO:0007669"/>
    <property type="project" value="UniProtKB-KW"/>
</dbReference>
<name>A0A8I0KQQ0_9ACTO</name>
<dbReference type="InterPro" id="IPR023073">
    <property type="entry name" value="DnaE2"/>
</dbReference>
<dbReference type="InterPro" id="IPR016195">
    <property type="entry name" value="Pol/histidinol_Pase-like"/>
</dbReference>
<comment type="caution">
    <text evidence="15">The sequence shown here is derived from an EMBL/GenBank/DDBJ whole genome shotgun (WGS) entry which is preliminary data.</text>
</comment>
<organism evidence="15 16">
    <name type="scientific">Nanchangia anserum</name>
    <dbReference type="NCBI Taxonomy" id="2692125"/>
    <lineage>
        <taxon>Bacteria</taxon>
        <taxon>Bacillati</taxon>
        <taxon>Actinomycetota</taxon>
        <taxon>Actinomycetes</taxon>
        <taxon>Actinomycetales</taxon>
        <taxon>Actinomycetaceae</taxon>
        <taxon>Nanchangia</taxon>
    </lineage>
</organism>
<comment type="subcellular location">
    <subcellularLocation>
        <location evidence="1 13">Cytoplasm</location>
    </subcellularLocation>
</comment>
<dbReference type="PANTHER" id="PTHR32294">
    <property type="entry name" value="DNA POLYMERASE III SUBUNIT ALPHA"/>
    <property type="match status" value="1"/>
</dbReference>
<dbReference type="Pfam" id="PF17657">
    <property type="entry name" value="DNA_pol3_finger"/>
    <property type="match status" value="1"/>
</dbReference>
<evidence type="ECO:0000256" key="1">
    <source>
        <dbReference type="ARBA" id="ARBA00004496"/>
    </source>
</evidence>
<dbReference type="NCBIfam" id="TIGR00594">
    <property type="entry name" value="polc"/>
    <property type="match status" value="1"/>
</dbReference>
<dbReference type="GO" id="GO:0003887">
    <property type="term" value="F:DNA-directed DNA polymerase activity"/>
    <property type="evidence" value="ECO:0007669"/>
    <property type="project" value="UniProtKB-UniRule"/>
</dbReference>
<dbReference type="GO" id="GO:0003676">
    <property type="term" value="F:nucleic acid binding"/>
    <property type="evidence" value="ECO:0007669"/>
    <property type="project" value="InterPro"/>
</dbReference>
<dbReference type="SUPFAM" id="SSF89550">
    <property type="entry name" value="PHP domain-like"/>
    <property type="match status" value="1"/>
</dbReference>
<dbReference type="Pfam" id="PF07733">
    <property type="entry name" value="DNA_pol3_alpha"/>
    <property type="match status" value="1"/>
</dbReference>
<dbReference type="GO" id="GO:0008408">
    <property type="term" value="F:3'-5' exonuclease activity"/>
    <property type="evidence" value="ECO:0007669"/>
    <property type="project" value="InterPro"/>
</dbReference>
<proteinExistence type="inferred from homology"/>
<evidence type="ECO:0000256" key="9">
    <source>
        <dbReference type="ARBA" id="ARBA00022763"/>
    </source>
</evidence>
<gene>
    <name evidence="13" type="primary">dnaE2</name>
    <name evidence="15" type="ORF">H8R10_00215</name>
</gene>
<dbReference type="AlphaFoldDB" id="A0A8I0KQQ0"/>
<evidence type="ECO:0000313" key="16">
    <source>
        <dbReference type="Proteomes" id="UP000627538"/>
    </source>
</evidence>
<evidence type="ECO:0000256" key="5">
    <source>
        <dbReference type="ARBA" id="ARBA00022490"/>
    </source>
</evidence>
<dbReference type="NCBIfam" id="NF004225">
    <property type="entry name" value="PRK05672.1"/>
    <property type="match status" value="1"/>
</dbReference>
<evidence type="ECO:0000256" key="3">
    <source>
        <dbReference type="ARBA" id="ARBA00012417"/>
    </source>
</evidence>
<dbReference type="InterPro" id="IPR004013">
    <property type="entry name" value="PHP_dom"/>
</dbReference>
<dbReference type="Gene3D" id="1.10.150.870">
    <property type="match status" value="1"/>
</dbReference>
<evidence type="ECO:0000256" key="12">
    <source>
        <dbReference type="ARBA" id="ARBA00049244"/>
    </source>
</evidence>
<evidence type="ECO:0000256" key="4">
    <source>
        <dbReference type="ARBA" id="ARBA00017273"/>
    </source>
</evidence>
<dbReference type="Proteomes" id="UP000627538">
    <property type="component" value="Unassembled WGS sequence"/>
</dbReference>
<dbReference type="InterPro" id="IPR003141">
    <property type="entry name" value="Pol/His_phosphatase_N"/>
</dbReference>
<evidence type="ECO:0000256" key="2">
    <source>
        <dbReference type="ARBA" id="ARBA00007391"/>
    </source>
</evidence>
<sequence length="1044" mass="112982">MFDIGGYAELHARSAYSFGEGVDQPADLVSEAARLGLTGLAITDRDGLYATVQAHRAARDLPLALIHGAELTLADGTRLPILARTAAGYARLSRTISRHNLAAGSRATPAHDLTDLADAATDWLVLTGDDTGPLRTCLARSGPDAAARWLDHAIACFGAEAVAVETCLTGSPGEAGLADALADLADSRRLPLVATTGARCANAAGQHLADVVEARRMRVSLEEAWGRLPTRHARLRSPEQMARLHNRHPRAVATSVEIARECAFGLDLIAPELPRPDVPDAHTPHSWLSELTWRGVRRRYGDDADSAAVRDQITRELALIGELGFSGYFLIVHEIVEFCRAQGILTQGRGSAANSAVCYALGITAVDAVRHKLHFERFLSPGRVGMPDIDLDIEANRREDVIAHVYARYGREQAAQVGTVISYRPRSALRDVARVMGYDEGTAEGWMRQSFGGIDRDPFDSPTIPRPVADVARRLQRLPRHMGIHSGGMVLCDRPVIDVCPVTWANTPGRSVLQWDKDDCADAGLVKFDLLGLGMLTALRLAFTSLTQRSVAPPRGTTWDMASLNPEDDGVFDLLQRADTVGVFQVESRAQMSVLPRLKPQTFYDIVIAVALVRPGPIQGQAVNPYLRRRRGREAVTYPHPLTKRALEKTLGVALFQEQLMQLAEDAAGFSPSQADELRKAMGAKRSAQRMAALKPALFAGMAERGIDEAGAEQIWRQLQGFADFGFPESHAFSFAGIVYASAWLKVHYPEDFYAAVLAAQPLGFYSPLTLVEDARRHGVRVHPADVNYSQVDACVEADPESPSGLAVRLGLAPLKGLGKERARIIVEARATRPYASMEDVATRTRLPVVALETLAESGAMASLNITRRAGMWAAGGVAQSAPTRHGWVQEVLPETAPGATAPPLVEMSAREDMIADIRTGGVSHSGFPTAFIRDDLHARGIRPLSAVTTHRCGERVTIAGIITHRQRPHTAVGTTFLSLQDETGLVNVVCSAGMWERFRPVVTTAPAVVIRGRVERGDGARSVVAEYAEPLEVSAAAPARNYR</sequence>
<dbReference type="PANTHER" id="PTHR32294:SF4">
    <property type="entry name" value="ERROR-PRONE DNA POLYMERASE"/>
    <property type="match status" value="1"/>
</dbReference>
<evidence type="ECO:0000256" key="11">
    <source>
        <dbReference type="ARBA" id="ARBA00023204"/>
    </source>
</evidence>
<dbReference type="CDD" id="cd04485">
    <property type="entry name" value="DnaE_OBF"/>
    <property type="match status" value="1"/>
</dbReference>
<comment type="similarity">
    <text evidence="2 13">Belongs to the DNA polymerase type-C family. DnaE2 subfamily.</text>
</comment>
<dbReference type="InterPro" id="IPR040982">
    <property type="entry name" value="DNA_pol3_finger"/>
</dbReference>
<accession>A0A8I0KQQ0</accession>
<dbReference type="RefSeq" id="WP_191070785.1">
    <property type="nucleotide sequence ID" value="NZ_CP060506.1"/>
</dbReference>
<dbReference type="HAMAP" id="MF_01902">
    <property type="entry name" value="DNApol_error_prone"/>
    <property type="match status" value="1"/>
</dbReference>
<dbReference type="EMBL" id="JACRUO010000001">
    <property type="protein sequence ID" value="MBD3688672.1"/>
    <property type="molecule type" value="Genomic_DNA"/>
</dbReference>
<evidence type="ECO:0000256" key="6">
    <source>
        <dbReference type="ARBA" id="ARBA00022679"/>
    </source>
</evidence>
<dbReference type="Pfam" id="PF14579">
    <property type="entry name" value="HHH_6"/>
    <property type="match status" value="1"/>
</dbReference>
<keyword evidence="11 13" id="KW-0234">DNA repair</keyword>
<dbReference type="Pfam" id="PF01336">
    <property type="entry name" value="tRNA_anti-codon"/>
    <property type="match status" value="1"/>
</dbReference>
<keyword evidence="7 13" id="KW-0548">Nucleotidyltransferase</keyword>
<evidence type="ECO:0000256" key="13">
    <source>
        <dbReference type="HAMAP-Rule" id="MF_01902"/>
    </source>
</evidence>
<dbReference type="Pfam" id="PF02811">
    <property type="entry name" value="PHP"/>
    <property type="match status" value="1"/>
</dbReference>
<dbReference type="Gene3D" id="3.20.20.140">
    <property type="entry name" value="Metal-dependent hydrolases"/>
    <property type="match status" value="1"/>
</dbReference>
<reference evidence="15 16" key="1">
    <citation type="submission" date="2020-08" db="EMBL/GenBank/DDBJ databases">
        <title>Winkia gen. nov., sp. nov., isolated from faeces of the Anser albifrons in China.</title>
        <authorList>
            <person name="Liu Q."/>
        </authorList>
    </citation>
    <scope>NUCLEOTIDE SEQUENCE [LARGE SCALE GENOMIC DNA]</scope>
    <source>
        <strain evidence="15 16">C62</strain>
    </source>
</reference>
<evidence type="ECO:0000256" key="10">
    <source>
        <dbReference type="ARBA" id="ARBA00022932"/>
    </source>
</evidence>
<dbReference type="SMART" id="SM00481">
    <property type="entry name" value="POLIIIAc"/>
    <property type="match status" value="1"/>
</dbReference>
<comment type="catalytic activity">
    <reaction evidence="12 13">
        <text>DNA(n) + a 2'-deoxyribonucleoside 5'-triphosphate = DNA(n+1) + diphosphate</text>
        <dbReference type="Rhea" id="RHEA:22508"/>
        <dbReference type="Rhea" id="RHEA-COMP:17339"/>
        <dbReference type="Rhea" id="RHEA-COMP:17340"/>
        <dbReference type="ChEBI" id="CHEBI:33019"/>
        <dbReference type="ChEBI" id="CHEBI:61560"/>
        <dbReference type="ChEBI" id="CHEBI:173112"/>
        <dbReference type="EC" id="2.7.7.7"/>
    </reaction>
</comment>
<keyword evidence="16" id="KW-1185">Reference proteome</keyword>
<dbReference type="InterPro" id="IPR029460">
    <property type="entry name" value="DNAPol_HHH"/>
</dbReference>
<evidence type="ECO:0000313" key="15">
    <source>
        <dbReference type="EMBL" id="MBD3688672.1"/>
    </source>
</evidence>
<dbReference type="GO" id="GO:0005737">
    <property type="term" value="C:cytoplasm"/>
    <property type="evidence" value="ECO:0007669"/>
    <property type="project" value="UniProtKB-SubCell"/>
</dbReference>
<evidence type="ECO:0000256" key="7">
    <source>
        <dbReference type="ARBA" id="ARBA00022695"/>
    </source>
</evidence>
<dbReference type="EC" id="2.7.7.7" evidence="3 13"/>
<keyword evidence="8 13" id="KW-0235">DNA replication</keyword>
<dbReference type="InterPro" id="IPR011708">
    <property type="entry name" value="DNA_pol3_alpha_NTPase_dom"/>
</dbReference>
<comment type="function">
    <text evidence="13">DNA polymerase involved in damage-induced mutagenesis and translesion synthesis (TLS). It is not the major replicative DNA polymerase.</text>
</comment>
<dbReference type="GO" id="GO:0006281">
    <property type="term" value="P:DNA repair"/>
    <property type="evidence" value="ECO:0007669"/>
    <property type="project" value="UniProtKB-UniRule"/>
</dbReference>
<keyword evidence="9 13" id="KW-0227">DNA damage</keyword>
<keyword evidence="10 13" id="KW-0239">DNA-directed DNA polymerase</keyword>
<protein>
    <recommendedName>
        <fullName evidence="4 13">Error-prone DNA polymerase</fullName>
        <ecNumber evidence="3 13">2.7.7.7</ecNumber>
    </recommendedName>
</protein>
<dbReference type="InterPro" id="IPR004365">
    <property type="entry name" value="NA-bd_OB_tRNA"/>
</dbReference>
<feature type="domain" description="Polymerase/histidinol phosphatase N-terminal" evidence="14">
    <location>
        <begin position="8"/>
        <end position="75"/>
    </location>
</feature>